<dbReference type="Pfam" id="PF21597">
    <property type="entry name" value="TetR_C_43"/>
    <property type="match status" value="1"/>
</dbReference>
<evidence type="ECO:0000256" key="2">
    <source>
        <dbReference type="ARBA" id="ARBA00023125"/>
    </source>
</evidence>
<dbReference type="RefSeq" id="WP_130780896.1">
    <property type="nucleotide sequence ID" value="NZ_BIMR01000088.1"/>
</dbReference>
<evidence type="ECO:0000256" key="1">
    <source>
        <dbReference type="ARBA" id="ARBA00023015"/>
    </source>
</evidence>
<dbReference type="AlphaFoldDB" id="A0A402DQ84"/>
<keyword evidence="3" id="KW-0804">Transcription</keyword>
<comment type="caution">
    <text evidence="7">The sequence shown here is derived from an EMBL/GenBank/DDBJ whole genome shotgun (WGS) entry which is preliminary data.</text>
</comment>
<dbReference type="Gene3D" id="1.10.357.10">
    <property type="entry name" value="Tetracycline Repressor, domain 2"/>
    <property type="match status" value="1"/>
</dbReference>
<dbReference type="InterPro" id="IPR036271">
    <property type="entry name" value="Tet_transcr_reg_TetR-rel_C_sf"/>
</dbReference>
<sequence length="216" mass="23778">MESDTPTPPAPRRGRYAEAARNDGAILDAAREVFVDDPTAPIAEVARRAGVGIGALYHRYASKEQLLGTLCAVGQDLYLAETERALADDGDPWQAYVTWLERIVDADTHSLTVALAGTFTPDDGHRERTVRMVDLAGQLFARTRESGRLRADVTELDVALVLETIARARLGDRTRTAELRRRQLALLVDGLSTPDPHPLPSTPPTWEEQESRWSPA</sequence>
<accession>A0A402DQ84</accession>
<dbReference type="InterPro" id="IPR001647">
    <property type="entry name" value="HTH_TetR"/>
</dbReference>
<evidence type="ECO:0000259" key="6">
    <source>
        <dbReference type="PROSITE" id="PS50977"/>
    </source>
</evidence>
<feature type="region of interest" description="Disordered" evidence="5">
    <location>
        <begin position="190"/>
        <end position="216"/>
    </location>
</feature>
<dbReference type="InterPro" id="IPR049445">
    <property type="entry name" value="TetR_SbtR-like_C"/>
</dbReference>
<name>A0A402DQ84_9CELL</name>
<dbReference type="PROSITE" id="PS50977">
    <property type="entry name" value="HTH_TETR_2"/>
    <property type="match status" value="1"/>
</dbReference>
<reference evidence="7 8" key="1">
    <citation type="submission" date="2019-01" db="EMBL/GenBank/DDBJ databases">
        <title>Draft genome sequence of Cellulomonas takizawaensis strain TKZ-21.</title>
        <authorList>
            <person name="Yamamura H."/>
            <person name="Hayashi T."/>
            <person name="Hamada M."/>
            <person name="Serisawa Y."/>
            <person name="Matsuyama K."/>
            <person name="Nakagawa Y."/>
            <person name="Otoguro M."/>
            <person name="Yanagida F."/>
            <person name="Hayakawa M."/>
        </authorList>
    </citation>
    <scope>NUCLEOTIDE SEQUENCE [LARGE SCALE GENOMIC DNA]</scope>
    <source>
        <strain evidence="7 8">NBRC12680</strain>
    </source>
</reference>
<feature type="domain" description="HTH tetR-type" evidence="6">
    <location>
        <begin position="20"/>
        <end position="78"/>
    </location>
</feature>
<dbReference type="Proteomes" id="UP000289954">
    <property type="component" value="Unassembled WGS sequence"/>
</dbReference>
<dbReference type="PANTHER" id="PTHR30055:SF234">
    <property type="entry name" value="HTH-TYPE TRANSCRIPTIONAL REGULATOR BETI"/>
    <property type="match status" value="1"/>
</dbReference>
<dbReference type="GO" id="GO:0000976">
    <property type="term" value="F:transcription cis-regulatory region binding"/>
    <property type="evidence" value="ECO:0007669"/>
    <property type="project" value="TreeGrafter"/>
</dbReference>
<dbReference type="SUPFAM" id="SSF48498">
    <property type="entry name" value="Tetracyclin repressor-like, C-terminal domain"/>
    <property type="match status" value="1"/>
</dbReference>
<evidence type="ECO:0000256" key="4">
    <source>
        <dbReference type="PROSITE-ProRule" id="PRU00335"/>
    </source>
</evidence>
<organism evidence="7 8">
    <name type="scientific">Cellulomonas biazotea</name>
    <dbReference type="NCBI Taxonomy" id="1709"/>
    <lineage>
        <taxon>Bacteria</taxon>
        <taxon>Bacillati</taxon>
        <taxon>Actinomycetota</taxon>
        <taxon>Actinomycetes</taxon>
        <taxon>Micrococcales</taxon>
        <taxon>Cellulomonadaceae</taxon>
        <taxon>Cellulomonas</taxon>
    </lineage>
</organism>
<evidence type="ECO:0000313" key="8">
    <source>
        <dbReference type="Proteomes" id="UP000289954"/>
    </source>
</evidence>
<dbReference type="GO" id="GO:0003700">
    <property type="term" value="F:DNA-binding transcription factor activity"/>
    <property type="evidence" value="ECO:0007669"/>
    <property type="project" value="TreeGrafter"/>
</dbReference>
<keyword evidence="8" id="KW-1185">Reference proteome</keyword>
<dbReference type="EMBL" id="BIMR01000088">
    <property type="protein sequence ID" value="GCE76293.1"/>
    <property type="molecule type" value="Genomic_DNA"/>
</dbReference>
<dbReference type="SUPFAM" id="SSF46689">
    <property type="entry name" value="Homeodomain-like"/>
    <property type="match status" value="1"/>
</dbReference>
<keyword evidence="2 4" id="KW-0238">DNA-binding</keyword>
<evidence type="ECO:0000256" key="3">
    <source>
        <dbReference type="ARBA" id="ARBA00023163"/>
    </source>
</evidence>
<keyword evidence="1" id="KW-0805">Transcription regulation</keyword>
<dbReference type="InterPro" id="IPR050109">
    <property type="entry name" value="HTH-type_TetR-like_transc_reg"/>
</dbReference>
<gene>
    <name evidence="7" type="ORF">CBZ_13490</name>
</gene>
<dbReference type="OrthoDB" id="3192968at2"/>
<evidence type="ECO:0000256" key="5">
    <source>
        <dbReference type="SAM" id="MobiDB-lite"/>
    </source>
</evidence>
<dbReference type="Pfam" id="PF00440">
    <property type="entry name" value="TetR_N"/>
    <property type="match status" value="1"/>
</dbReference>
<evidence type="ECO:0000313" key="7">
    <source>
        <dbReference type="EMBL" id="GCE76293.1"/>
    </source>
</evidence>
<proteinExistence type="predicted"/>
<dbReference type="PANTHER" id="PTHR30055">
    <property type="entry name" value="HTH-TYPE TRANSCRIPTIONAL REGULATOR RUTR"/>
    <property type="match status" value="1"/>
</dbReference>
<dbReference type="InterPro" id="IPR009057">
    <property type="entry name" value="Homeodomain-like_sf"/>
</dbReference>
<protein>
    <submittedName>
        <fullName evidence="7">TetR family transcriptional regulator</fullName>
    </submittedName>
</protein>
<feature type="DNA-binding region" description="H-T-H motif" evidence="4">
    <location>
        <begin position="41"/>
        <end position="60"/>
    </location>
</feature>